<dbReference type="AlphaFoldDB" id="A0A2T3HQN4"/>
<evidence type="ECO:0000256" key="1">
    <source>
        <dbReference type="SAM" id="MobiDB-lite"/>
    </source>
</evidence>
<organism evidence="2 3">
    <name type="scientific">Pedobacter yulinensis</name>
    <dbReference type="NCBI Taxonomy" id="2126353"/>
    <lineage>
        <taxon>Bacteria</taxon>
        <taxon>Pseudomonadati</taxon>
        <taxon>Bacteroidota</taxon>
        <taxon>Sphingobacteriia</taxon>
        <taxon>Sphingobacteriales</taxon>
        <taxon>Sphingobacteriaceae</taxon>
        <taxon>Pedobacter</taxon>
    </lineage>
</organism>
<feature type="compositionally biased region" description="Basic and acidic residues" evidence="1">
    <location>
        <begin position="574"/>
        <end position="591"/>
    </location>
</feature>
<dbReference type="OrthoDB" id="814802at2"/>
<sequence>MPGKKRLRYILIKWGALALALTAALLTATSWYLNQKYRPFLSQKVRELVYSGSDSLYRIEFDNLHTNFLTGSISLSHVRIVPDTLRYAVKVANQTAPNNLYYVFLNKLLIRHIHPHRLLRENRLNIGQIIFEKPRITMINRQLPFNENRPPRPVRSPYQYISRFVKEFRVETINFRNASFHYVNANEAGRPRRDSIDNLHISLKDLLIDPGAARDTSRVYLLKDISISLNDYSYKTADGFYKINLRHLGFNLKRSSLRIRKLELEPQYSESAFGEKAGYARDRYHVELNDIDLGKIDLPLYVRKQELLAGTMAISNGSVSVFNNNALPPGQATLKEGRYPHQLLQTLPIPITLRKILIRNIDIAYAEFDRDSRRTGKITFQRSAGTITNVTNVPAQKQKNRLMQANLHSYLMGRGLLRVRFNFDLLARDAAFGFKGTLMRTDGRLLNKITVPLGMVKVKRGTIQKLAFDIRANDSLARGRIDFAYNNLSVALMRKNESNGNLVSQGWASLLANALVLNSDNPDSSGLFIYAPVHYVRTPSGSFFNLVWRSIFQGVKHSVGLTPQKEEEIRTRMAEFEKMKSDRQERREQREQRRRKDRYR</sequence>
<feature type="region of interest" description="Disordered" evidence="1">
    <location>
        <begin position="574"/>
        <end position="600"/>
    </location>
</feature>
<dbReference type="Proteomes" id="UP000240912">
    <property type="component" value="Unassembled WGS sequence"/>
</dbReference>
<evidence type="ECO:0000313" key="2">
    <source>
        <dbReference type="EMBL" id="PST84770.1"/>
    </source>
</evidence>
<dbReference type="EMBL" id="PYLS01000001">
    <property type="protein sequence ID" value="PST84770.1"/>
    <property type="molecule type" value="Genomic_DNA"/>
</dbReference>
<accession>A0A2T3HQN4</accession>
<protein>
    <recommendedName>
        <fullName evidence="4">DUF748 domain-containing protein</fullName>
    </recommendedName>
</protein>
<name>A0A2T3HQN4_9SPHI</name>
<keyword evidence="3" id="KW-1185">Reference proteome</keyword>
<dbReference type="RefSeq" id="WP_107212865.1">
    <property type="nucleotide sequence ID" value="NZ_KZ686268.1"/>
</dbReference>
<gene>
    <name evidence="2" type="ORF">C7T94_01190</name>
</gene>
<reference evidence="2 3" key="1">
    <citation type="submission" date="2018-03" db="EMBL/GenBank/DDBJ databases">
        <authorList>
            <person name="Keele B.F."/>
        </authorList>
    </citation>
    <scope>NUCLEOTIDE SEQUENCE [LARGE SCALE GENOMIC DNA]</scope>
    <source>
        <strain evidence="2 3">YL28-9</strain>
    </source>
</reference>
<comment type="caution">
    <text evidence="2">The sequence shown here is derived from an EMBL/GenBank/DDBJ whole genome shotgun (WGS) entry which is preliminary data.</text>
</comment>
<evidence type="ECO:0000313" key="3">
    <source>
        <dbReference type="Proteomes" id="UP000240912"/>
    </source>
</evidence>
<evidence type="ECO:0008006" key="4">
    <source>
        <dbReference type="Google" id="ProtNLM"/>
    </source>
</evidence>
<proteinExistence type="predicted"/>